<dbReference type="SUPFAM" id="SSF52058">
    <property type="entry name" value="L domain-like"/>
    <property type="match status" value="1"/>
</dbReference>
<dbReference type="AlphaFoldDB" id="A0A364Y3G9"/>
<dbReference type="EMBL" id="QMFY01000004">
    <property type="protein sequence ID" value="RAW01425.1"/>
    <property type="molecule type" value="Genomic_DNA"/>
</dbReference>
<reference evidence="1 2" key="1">
    <citation type="submission" date="2018-06" db="EMBL/GenBank/DDBJ databases">
        <title>Chryseolinea flavus sp. nov., a member of the phylum Bacteroidetes isolated from soil.</title>
        <authorList>
            <person name="Li Y."/>
            <person name="Wang J."/>
        </authorList>
    </citation>
    <scope>NUCLEOTIDE SEQUENCE [LARGE SCALE GENOMIC DNA]</scope>
    <source>
        <strain evidence="1 2">SDU1-6</strain>
    </source>
</reference>
<keyword evidence="2" id="KW-1185">Reference proteome</keyword>
<name>A0A364Y3G9_9BACT</name>
<evidence type="ECO:0000313" key="2">
    <source>
        <dbReference type="Proteomes" id="UP000251889"/>
    </source>
</evidence>
<dbReference type="Proteomes" id="UP000251889">
    <property type="component" value="Unassembled WGS sequence"/>
</dbReference>
<dbReference type="OrthoDB" id="1467561at2"/>
<proteinExistence type="predicted"/>
<dbReference type="InterPro" id="IPR032675">
    <property type="entry name" value="LRR_dom_sf"/>
</dbReference>
<sequence length="77" mass="9128">MLRELPPNISRLTKLEEIDLSDNYFNSIPNYILEFPNLKIITLVNNPFDETTLNLLHHKFEDFKSKEIYLQYSGTQP</sequence>
<dbReference type="Gene3D" id="3.80.10.10">
    <property type="entry name" value="Ribonuclease Inhibitor"/>
    <property type="match status" value="1"/>
</dbReference>
<gene>
    <name evidence="1" type="ORF">DQQ10_11025</name>
</gene>
<accession>A0A364Y3G9</accession>
<dbReference type="RefSeq" id="WP_112746911.1">
    <property type="nucleotide sequence ID" value="NZ_QMFY01000004.1"/>
</dbReference>
<evidence type="ECO:0000313" key="1">
    <source>
        <dbReference type="EMBL" id="RAW01425.1"/>
    </source>
</evidence>
<dbReference type="PROSITE" id="PS51450">
    <property type="entry name" value="LRR"/>
    <property type="match status" value="1"/>
</dbReference>
<protein>
    <recommendedName>
        <fullName evidence="3">Leucine-rich repeat domain-containing protein</fullName>
    </recommendedName>
</protein>
<organism evidence="1 2">
    <name type="scientific">Pseudochryseolinea flava</name>
    <dbReference type="NCBI Taxonomy" id="2059302"/>
    <lineage>
        <taxon>Bacteria</taxon>
        <taxon>Pseudomonadati</taxon>
        <taxon>Bacteroidota</taxon>
        <taxon>Cytophagia</taxon>
        <taxon>Cytophagales</taxon>
        <taxon>Fulvivirgaceae</taxon>
        <taxon>Pseudochryseolinea</taxon>
    </lineage>
</organism>
<evidence type="ECO:0008006" key="3">
    <source>
        <dbReference type="Google" id="ProtNLM"/>
    </source>
</evidence>
<comment type="caution">
    <text evidence="1">The sequence shown here is derived from an EMBL/GenBank/DDBJ whole genome shotgun (WGS) entry which is preliminary data.</text>
</comment>
<dbReference type="InterPro" id="IPR001611">
    <property type="entry name" value="Leu-rich_rpt"/>
</dbReference>